<protein>
    <submittedName>
        <fullName evidence="1">Uncharacterized protein</fullName>
    </submittedName>
</protein>
<dbReference type="EMBL" id="RRYP01022463">
    <property type="protein sequence ID" value="TNV72418.1"/>
    <property type="molecule type" value="Genomic_DNA"/>
</dbReference>
<reference evidence="1" key="1">
    <citation type="submission" date="2019-06" db="EMBL/GenBank/DDBJ databases">
        <authorList>
            <person name="Zheng W."/>
        </authorList>
    </citation>
    <scope>NUCLEOTIDE SEQUENCE</scope>
    <source>
        <strain evidence="1">QDHG01</strain>
    </source>
</reference>
<accession>A0A8J8NCQ9</accession>
<name>A0A8J8NCQ9_HALGN</name>
<dbReference type="Proteomes" id="UP000785679">
    <property type="component" value="Unassembled WGS sequence"/>
</dbReference>
<gene>
    <name evidence="1" type="ORF">FGO68_gene9323</name>
</gene>
<sequence>MTGKIASTPIMAALVAAHGRRRSQSLCLTAFPAFKLTKLALRRTHTAGTALRTITTASSAAIAIEQ</sequence>
<dbReference type="AlphaFoldDB" id="A0A8J8NCQ9"/>
<evidence type="ECO:0000313" key="2">
    <source>
        <dbReference type="Proteomes" id="UP000785679"/>
    </source>
</evidence>
<proteinExistence type="predicted"/>
<organism evidence="1 2">
    <name type="scientific">Halteria grandinella</name>
    <dbReference type="NCBI Taxonomy" id="5974"/>
    <lineage>
        <taxon>Eukaryota</taxon>
        <taxon>Sar</taxon>
        <taxon>Alveolata</taxon>
        <taxon>Ciliophora</taxon>
        <taxon>Intramacronucleata</taxon>
        <taxon>Spirotrichea</taxon>
        <taxon>Stichotrichia</taxon>
        <taxon>Sporadotrichida</taxon>
        <taxon>Halteriidae</taxon>
        <taxon>Halteria</taxon>
    </lineage>
</organism>
<evidence type="ECO:0000313" key="1">
    <source>
        <dbReference type="EMBL" id="TNV72418.1"/>
    </source>
</evidence>
<keyword evidence="2" id="KW-1185">Reference proteome</keyword>
<comment type="caution">
    <text evidence="1">The sequence shown here is derived from an EMBL/GenBank/DDBJ whole genome shotgun (WGS) entry which is preliminary data.</text>
</comment>